<protein>
    <recommendedName>
        <fullName evidence="4">Chaps-domain-containing protein</fullName>
    </recommendedName>
</protein>
<dbReference type="SUPFAM" id="SSF48452">
    <property type="entry name" value="TPR-like"/>
    <property type="match status" value="2"/>
</dbReference>
<dbReference type="InterPro" id="IPR011990">
    <property type="entry name" value="TPR-like_helical_dom_sf"/>
</dbReference>
<feature type="region of interest" description="Disordered" evidence="1">
    <location>
        <begin position="509"/>
        <end position="591"/>
    </location>
</feature>
<evidence type="ECO:0000313" key="2">
    <source>
        <dbReference type="EMBL" id="KAG7562573.1"/>
    </source>
</evidence>
<gene>
    <name evidence="2" type="ORF">FFLO_01946</name>
</gene>
<keyword evidence="3" id="KW-1185">Reference proteome</keyword>
<reference evidence="2" key="1">
    <citation type="submission" date="2020-04" db="EMBL/GenBank/DDBJ databases">
        <title>Analysis of mating type loci in Filobasidium floriforme.</title>
        <authorList>
            <person name="Nowrousian M."/>
        </authorList>
    </citation>
    <scope>NUCLEOTIDE SEQUENCE</scope>
    <source>
        <strain evidence="2">CBS 6242</strain>
    </source>
</reference>
<comment type="caution">
    <text evidence="2">The sequence shown here is derived from an EMBL/GenBank/DDBJ whole genome shotgun (WGS) entry which is preliminary data.</text>
</comment>
<organism evidence="2 3">
    <name type="scientific">Filobasidium floriforme</name>
    <dbReference type="NCBI Taxonomy" id="5210"/>
    <lineage>
        <taxon>Eukaryota</taxon>
        <taxon>Fungi</taxon>
        <taxon>Dikarya</taxon>
        <taxon>Basidiomycota</taxon>
        <taxon>Agaricomycotina</taxon>
        <taxon>Tremellomycetes</taxon>
        <taxon>Filobasidiales</taxon>
        <taxon>Filobasidiaceae</taxon>
        <taxon>Filobasidium</taxon>
    </lineage>
</organism>
<dbReference type="Pfam" id="PF09295">
    <property type="entry name" value="ChAPs"/>
    <property type="match status" value="1"/>
</dbReference>
<dbReference type="GO" id="GO:0034044">
    <property type="term" value="C:exomer complex"/>
    <property type="evidence" value="ECO:0007669"/>
    <property type="project" value="UniProtKB-ARBA"/>
</dbReference>
<dbReference type="EMBL" id="JABELV010000029">
    <property type="protein sequence ID" value="KAG7562573.1"/>
    <property type="molecule type" value="Genomic_DNA"/>
</dbReference>
<feature type="compositionally biased region" description="Polar residues" evidence="1">
    <location>
        <begin position="581"/>
        <end position="591"/>
    </location>
</feature>
<evidence type="ECO:0000256" key="1">
    <source>
        <dbReference type="SAM" id="MobiDB-lite"/>
    </source>
</evidence>
<dbReference type="FunFam" id="1.25.40.10:FF:000149">
    <property type="entry name" value="Clathrin-coated vesiclec protein (Bud7)"/>
    <property type="match status" value="1"/>
</dbReference>
<feature type="region of interest" description="Disordered" evidence="1">
    <location>
        <begin position="434"/>
        <end position="464"/>
    </location>
</feature>
<dbReference type="AlphaFoldDB" id="A0A8K0JQ10"/>
<accession>A0A8K0JQ10</accession>
<evidence type="ECO:0008006" key="4">
    <source>
        <dbReference type="Google" id="ProtNLM"/>
    </source>
</evidence>
<feature type="compositionally biased region" description="Basic and acidic residues" evidence="1">
    <location>
        <begin position="526"/>
        <end position="538"/>
    </location>
</feature>
<dbReference type="InterPro" id="IPR015374">
    <property type="entry name" value="ChAPs"/>
</dbReference>
<dbReference type="PANTHER" id="PTHR31975">
    <property type="entry name" value="BUD SITE SELECTION PROTEIN 7-RELATED"/>
    <property type="match status" value="1"/>
</dbReference>
<dbReference type="PANTHER" id="PTHR31975:SF1">
    <property type="entry name" value="BUD SITE SELECTION PROTEIN 7-RELATED"/>
    <property type="match status" value="1"/>
</dbReference>
<dbReference type="Gene3D" id="1.25.40.10">
    <property type="entry name" value="Tetratricopeptide repeat domain"/>
    <property type="match status" value="2"/>
</dbReference>
<evidence type="ECO:0000313" key="3">
    <source>
        <dbReference type="Proteomes" id="UP000812966"/>
    </source>
</evidence>
<name>A0A8K0JQ10_9TREE</name>
<sequence length="762" mass="85755">MSDLFKDVPEFVELDIGESLTARTETLSTFRELGPPDLCHVVKVTGSKNAIKEIGSYHYCSGVEASSSALLAAYLHSLTFSVEDNSAWFSGKSANWKVRSGTYCCFNAFSRVDIRVEVKIPGGVDAYVVDLRGERMEPTPAMWQETYVSALLRAIRYADDPSYRLAGYRKLDPITTPEAEQRFLEAAEAVFFRGWQLGSDPEIQVATVISNHLTAGIMKYFGDSYRLQHAANLFEKLVDKEPEVAALLAKSYIGMNEEVKAIQVLSAALHQNPQSYHLLHTQCDFLRNKRKTEWALKLAKQAVNCAPSEFVTWAKLTEVYIDMGMYDSALLTLNSCPMFTFNERDLHRMPTPLRTHLPIKGFIAASNILDEDSGRDNEADIALLRLPAPSLRGTFAKAYSLLTKLTAQIGWDELLRTRSTVFVMEEEYRKHKAHASVDGDMTPRAGDMAEDNASTRGVRSPRPMMHINTDLAGSSRTNDEQLEVPQTPIPTIKISSESDHEREHAALKKMGIQANGGPDTVPSPVPEEREGDVQKSMDPDFQAASEITKPELAQPVDEDRKASEANEVANGDSAPGENAGSPDQQDSGSSFNNKRLCERWLDNLFMSLYEDLRVYTIWRAEISHFKTQHMSYRKTGTEWEILGELAQRLHHKEEAKDAFQRCLDTRFSSKAWVKLLEYYTEEGDLDRALGAAIRLATYQNRWYMESTYPTIVAHCLFKLGQINGHQKISYTLMSKNLPSGIAEIMEAYLKYGQLFKVEGYDF</sequence>
<proteinExistence type="predicted"/>
<dbReference type="Proteomes" id="UP000812966">
    <property type="component" value="Unassembled WGS sequence"/>
</dbReference>
<dbReference type="GO" id="GO:0006893">
    <property type="term" value="P:Golgi to plasma membrane transport"/>
    <property type="evidence" value="ECO:0007669"/>
    <property type="project" value="TreeGrafter"/>
</dbReference>